<comment type="caution">
    <text evidence="7">The sequence shown here is derived from an EMBL/GenBank/DDBJ whole genome shotgun (WGS) entry which is preliminary data.</text>
</comment>
<feature type="transmembrane region" description="Helical" evidence="6">
    <location>
        <begin position="435"/>
        <end position="456"/>
    </location>
</feature>
<proteinExistence type="predicted"/>
<evidence type="ECO:0000256" key="4">
    <source>
        <dbReference type="ARBA" id="ARBA00022989"/>
    </source>
</evidence>
<keyword evidence="5 6" id="KW-0472">Membrane</keyword>
<dbReference type="AlphaFoldDB" id="A0A9D9E338"/>
<feature type="transmembrane region" description="Helical" evidence="6">
    <location>
        <begin position="43"/>
        <end position="71"/>
    </location>
</feature>
<accession>A0A9D9E338</accession>
<protein>
    <submittedName>
        <fullName evidence="7">Lipopolysaccharide biosynthesis protein</fullName>
    </submittedName>
</protein>
<keyword evidence="4 6" id="KW-1133">Transmembrane helix</keyword>
<gene>
    <name evidence="7" type="ORF">IAC54_06065</name>
</gene>
<evidence type="ECO:0000256" key="1">
    <source>
        <dbReference type="ARBA" id="ARBA00004651"/>
    </source>
</evidence>
<feature type="transmembrane region" description="Helical" evidence="6">
    <location>
        <begin position="186"/>
        <end position="208"/>
    </location>
</feature>
<feature type="transmembrane region" description="Helical" evidence="6">
    <location>
        <begin position="468"/>
        <end position="488"/>
    </location>
</feature>
<evidence type="ECO:0000256" key="2">
    <source>
        <dbReference type="ARBA" id="ARBA00022475"/>
    </source>
</evidence>
<dbReference type="InterPro" id="IPR050833">
    <property type="entry name" value="Poly_Biosynth_Transport"/>
</dbReference>
<feature type="transmembrane region" description="Helical" evidence="6">
    <location>
        <begin position="333"/>
        <end position="357"/>
    </location>
</feature>
<feature type="transmembrane region" description="Helical" evidence="6">
    <location>
        <begin position="12"/>
        <end position="31"/>
    </location>
</feature>
<evidence type="ECO:0000313" key="7">
    <source>
        <dbReference type="EMBL" id="MBO8438446.1"/>
    </source>
</evidence>
<evidence type="ECO:0000256" key="6">
    <source>
        <dbReference type="SAM" id="Phobius"/>
    </source>
</evidence>
<comment type="subcellular location">
    <subcellularLocation>
        <location evidence="1">Cell membrane</location>
        <topology evidence="1">Multi-pass membrane protein</topology>
    </subcellularLocation>
</comment>
<dbReference type="Proteomes" id="UP000823636">
    <property type="component" value="Unassembled WGS sequence"/>
</dbReference>
<evidence type="ECO:0000256" key="5">
    <source>
        <dbReference type="ARBA" id="ARBA00023136"/>
    </source>
</evidence>
<feature type="transmembrane region" description="Helical" evidence="6">
    <location>
        <begin position="310"/>
        <end position="327"/>
    </location>
</feature>
<feature type="transmembrane region" description="Helical" evidence="6">
    <location>
        <begin position="159"/>
        <end position="180"/>
    </location>
</feature>
<sequence>MSAEANKRIAKNTIYLYLRTGITMLVALYTSRIVLDALGIEDFGIWSVLGGVITIFGFINQSLSASIFRYITHAIGTGDKEQINRTYSCSITIHAALAVIIFLLCETAGQWLLADKLVIPEEKRDIAETVFHIAAATGSISLLTVPFSSVIIAREQMHVFAYLSIAETLLKLAIAAAVYMAPARKLIWYAAMMLAATLLILLFHYLYVRYSFKELRYRNVTEKHFYKPLLTFSGWSMLGNIAAAGYTQGLTILLNIFFGPAVNAARSISFQIEQAVRTFVVNFQSAVNPQIIKSHAQDDTAGMHLLMYRSSRFSLLLLFIFALPIMLETEKILYLWLGQIPAETVTFVRIMFCVIALETMSNSIMTGITATGDIKRYQITVSSILLAIVPAAYIALKSGAPAKSVFIVYLAIEIIAVAARLAIAHDMLKLDIKKFVKHVALRSAAAIAAGSLLPLILHCTMPDGYTRFATVITSGVITSLAAIYLLGLDRQERVAINRATVEKIRKKKQTGR</sequence>
<dbReference type="EMBL" id="JADIMW010000066">
    <property type="protein sequence ID" value="MBO8438446.1"/>
    <property type="molecule type" value="Genomic_DNA"/>
</dbReference>
<keyword evidence="2" id="KW-1003">Cell membrane</keyword>
<evidence type="ECO:0000256" key="3">
    <source>
        <dbReference type="ARBA" id="ARBA00022692"/>
    </source>
</evidence>
<reference evidence="7" key="2">
    <citation type="journal article" date="2021" name="PeerJ">
        <title>Extensive microbial diversity within the chicken gut microbiome revealed by metagenomics and culture.</title>
        <authorList>
            <person name="Gilroy R."/>
            <person name="Ravi A."/>
            <person name="Getino M."/>
            <person name="Pursley I."/>
            <person name="Horton D.L."/>
            <person name="Alikhan N.F."/>
            <person name="Baker D."/>
            <person name="Gharbi K."/>
            <person name="Hall N."/>
            <person name="Watson M."/>
            <person name="Adriaenssens E.M."/>
            <person name="Foster-Nyarko E."/>
            <person name="Jarju S."/>
            <person name="Secka A."/>
            <person name="Antonio M."/>
            <person name="Oren A."/>
            <person name="Chaudhuri R.R."/>
            <person name="La Ragione R."/>
            <person name="Hildebrand F."/>
            <person name="Pallen M.J."/>
        </authorList>
    </citation>
    <scope>NUCLEOTIDE SEQUENCE</scope>
    <source>
        <strain evidence="7">G3-4614</strain>
    </source>
</reference>
<feature type="transmembrane region" description="Helical" evidence="6">
    <location>
        <begin position="91"/>
        <end position="113"/>
    </location>
</feature>
<feature type="transmembrane region" description="Helical" evidence="6">
    <location>
        <begin position="377"/>
        <end position="396"/>
    </location>
</feature>
<feature type="transmembrane region" description="Helical" evidence="6">
    <location>
        <begin position="133"/>
        <end position="152"/>
    </location>
</feature>
<dbReference type="PANTHER" id="PTHR30250:SF26">
    <property type="entry name" value="PSMA PROTEIN"/>
    <property type="match status" value="1"/>
</dbReference>
<dbReference type="GO" id="GO:0005886">
    <property type="term" value="C:plasma membrane"/>
    <property type="evidence" value="ECO:0007669"/>
    <property type="project" value="UniProtKB-SubCell"/>
</dbReference>
<name>A0A9D9E338_9BACT</name>
<dbReference type="PANTHER" id="PTHR30250">
    <property type="entry name" value="PST FAMILY PREDICTED COLANIC ACID TRANSPORTER"/>
    <property type="match status" value="1"/>
</dbReference>
<feature type="transmembrane region" description="Helical" evidence="6">
    <location>
        <begin position="402"/>
        <end position="423"/>
    </location>
</feature>
<evidence type="ECO:0000313" key="8">
    <source>
        <dbReference type="Proteomes" id="UP000823636"/>
    </source>
</evidence>
<reference evidence="7" key="1">
    <citation type="submission" date="2020-10" db="EMBL/GenBank/DDBJ databases">
        <authorList>
            <person name="Gilroy R."/>
        </authorList>
    </citation>
    <scope>NUCLEOTIDE SEQUENCE</scope>
    <source>
        <strain evidence="7">G3-4614</strain>
    </source>
</reference>
<keyword evidence="3 6" id="KW-0812">Transmembrane</keyword>
<organism evidence="7 8">
    <name type="scientific">Candidatus Caccoplasma merdipullorum</name>
    <dbReference type="NCBI Taxonomy" id="2840718"/>
    <lineage>
        <taxon>Bacteria</taxon>
        <taxon>Pseudomonadati</taxon>
        <taxon>Bacteroidota</taxon>
        <taxon>Bacteroidia</taxon>
        <taxon>Bacteroidales</taxon>
        <taxon>Bacteroidaceae</taxon>
        <taxon>Bacteroidaceae incertae sedis</taxon>
        <taxon>Candidatus Caccoplasma</taxon>
    </lineage>
</organism>